<proteinExistence type="predicted"/>
<protein>
    <submittedName>
        <fullName evidence="2">Zn(2)-C6 fungal-type domain-containing protein</fullName>
    </submittedName>
</protein>
<evidence type="ECO:0000313" key="2">
    <source>
        <dbReference type="EMBL" id="VWO93953.1"/>
    </source>
</evidence>
<dbReference type="EMBL" id="LR723698">
    <property type="protein sequence ID" value="VWO93953.1"/>
    <property type="molecule type" value="Genomic_DNA"/>
</dbReference>
<sequence length="165" mass="18648">MDEPQTLAHPMSGRSWTRSRNQDEIDTIEHRLRNNIFRASAKVYLRTMLPENLLGRGPGIDGALAEMIEVLQDVLKQPLNGSVLGSAVFGVCLSGCHTDDPAQRAFLLHVLEMQQEEPVGSIREISRLLQQVWQRRDHDKELGRSTPVNWCAIMREGHNDAIFPV</sequence>
<reference evidence="2" key="1">
    <citation type="submission" date="2019-10" db="EMBL/GenBank/DDBJ databases">
        <authorList>
            <person name="Nor Muhammad N."/>
        </authorList>
    </citation>
    <scope>NUCLEOTIDE SEQUENCE</scope>
</reference>
<dbReference type="InterPro" id="IPR021858">
    <property type="entry name" value="Fun_TF"/>
</dbReference>
<name>A0A5K1JTG7_9APHY</name>
<accession>A0A5K1JTG7</accession>
<gene>
    <name evidence="2" type="primary">I1RB67</name>
</gene>
<dbReference type="AlphaFoldDB" id="A0A5K1JTG7"/>
<evidence type="ECO:0000256" key="1">
    <source>
        <dbReference type="SAM" id="MobiDB-lite"/>
    </source>
</evidence>
<dbReference type="Pfam" id="PF11951">
    <property type="entry name" value="Fungal_trans_2"/>
    <property type="match status" value="1"/>
</dbReference>
<organism evidence="2">
    <name type="scientific">Ganoderma boninense</name>
    <dbReference type="NCBI Taxonomy" id="34458"/>
    <lineage>
        <taxon>Eukaryota</taxon>
        <taxon>Fungi</taxon>
        <taxon>Dikarya</taxon>
        <taxon>Basidiomycota</taxon>
        <taxon>Agaricomycotina</taxon>
        <taxon>Agaricomycetes</taxon>
        <taxon>Polyporales</taxon>
        <taxon>Polyporaceae</taxon>
        <taxon>Ganoderma</taxon>
    </lineage>
</organism>
<feature type="region of interest" description="Disordered" evidence="1">
    <location>
        <begin position="1"/>
        <end position="20"/>
    </location>
</feature>